<dbReference type="RefSeq" id="WP_222978535.1">
    <property type="nucleotide sequence ID" value="NZ_JAINVZ010000010.1"/>
</dbReference>
<keyword evidence="2" id="KW-1185">Reference proteome</keyword>
<comment type="caution">
    <text evidence="1">The sequence shown here is derived from an EMBL/GenBank/DDBJ whole genome shotgun (WGS) entry which is preliminary data.</text>
</comment>
<dbReference type="Proteomes" id="UP001198565">
    <property type="component" value="Unassembled WGS sequence"/>
</dbReference>
<accession>A0ABS7QT53</accession>
<reference evidence="1 2" key="1">
    <citation type="submission" date="2021-08" db="EMBL/GenBank/DDBJ databases">
        <title>Streptomyces sp. PTM05 isolated from lichen.</title>
        <authorList>
            <person name="Somphong A."/>
            <person name="Phongsopitanun W."/>
            <person name="Tanasupawat S."/>
        </authorList>
    </citation>
    <scope>NUCLEOTIDE SEQUENCE [LARGE SCALE GENOMIC DNA]</scope>
    <source>
        <strain evidence="1 2">Ptm05</strain>
    </source>
</reference>
<dbReference type="EMBL" id="JAINVZ010000010">
    <property type="protein sequence ID" value="MBY8886370.1"/>
    <property type="molecule type" value="Genomic_DNA"/>
</dbReference>
<evidence type="ECO:0000313" key="1">
    <source>
        <dbReference type="EMBL" id="MBY8886370.1"/>
    </source>
</evidence>
<proteinExistence type="predicted"/>
<name>A0ABS7QT53_9ACTN</name>
<protein>
    <submittedName>
        <fullName evidence="1">Uncharacterized protein</fullName>
    </submittedName>
</protein>
<evidence type="ECO:0000313" key="2">
    <source>
        <dbReference type="Proteomes" id="UP001198565"/>
    </source>
</evidence>
<organism evidence="1 2">
    <name type="scientific">Streptantibioticus parmotrematis</name>
    <dbReference type="NCBI Taxonomy" id="2873249"/>
    <lineage>
        <taxon>Bacteria</taxon>
        <taxon>Bacillati</taxon>
        <taxon>Actinomycetota</taxon>
        <taxon>Actinomycetes</taxon>
        <taxon>Kitasatosporales</taxon>
        <taxon>Streptomycetaceae</taxon>
        <taxon>Streptantibioticus</taxon>
    </lineage>
</organism>
<sequence length="86" mass="9881">MRTRVVDPRDVEWEQDEPRYRVYFWDRERVTSHEFAVTDAGVDEALAWARQRAGAEGWAYTFYVEVAPPHGPGLVRLEGVAGDPFA</sequence>
<gene>
    <name evidence="1" type="ORF">K7472_16060</name>
</gene>